<name>A0A3M7P111_BRAPC</name>
<keyword evidence="2" id="KW-1185">Reference proteome</keyword>
<dbReference type="EMBL" id="REGN01014257">
    <property type="protein sequence ID" value="RMZ92856.1"/>
    <property type="molecule type" value="Genomic_DNA"/>
</dbReference>
<proteinExistence type="predicted"/>
<comment type="caution">
    <text evidence="1">The sequence shown here is derived from an EMBL/GenBank/DDBJ whole genome shotgun (WGS) entry which is preliminary data.</text>
</comment>
<accession>A0A3M7P111</accession>
<dbReference type="Proteomes" id="UP000276133">
    <property type="component" value="Unassembled WGS sequence"/>
</dbReference>
<reference evidence="1 2" key="1">
    <citation type="journal article" date="2018" name="Sci. Rep.">
        <title>Genomic signatures of local adaptation to the degree of environmental predictability in rotifers.</title>
        <authorList>
            <person name="Franch-Gras L."/>
            <person name="Hahn C."/>
            <person name="Garcia-Roger E.M."/>
            <person name="Carmona M.J."/>
            <person name="Serra M."/>
            <person name="Gomez A."/>
        </authorList>
    </citation>
    <scope>NUCLEOTIDE SEQUENCE [LARGE SCALE GENOMIC DNA]</scope>
    <source>
        <strain evidence="1">HYR1</strain>
    </source>
</reference>
<organism evidence="1 2">
    <name type="scientific">Brachionus plicatilis</name>
    <name type="common">Marine rotifer</name>
    <name type="synonym">Brachionus muelleri</name>
    <dbReference type="NCBI Taxonomy" id="10195"/>
    <lineage>
        <taxon>Eukaryota</taxon>
        <taxon>Metazoa</taxon>
        <taxon>Spiralia</taxon>
        <taxon>Gnathifera</taxon>
        <taxon>Rotifera</taxon>
        <taxon>Eurotatoria</taxon>
        <taxon>Monogononta</taxon>
        <taxon>Pseudotrocha</taxon>
        <taxon>Ploima</taxon>
        <taxon>Brachionidae</taxon>
        <taxon>Brachionus</taxon>
    </lineage>
</organism>
<protein>
    <submittedName>
        <fullName evidence="1">Uncharacterized protein</fullName>
    </submittedName>
</protein>
<dbReference type="AlphaFoldDB" id="A0A3M7P111"/>
<sequence>MSEPTDLLGILSSLSPSLNVTLFDESSNEVFLDWLAVGIFSKNVNSVLVAGSLHSKERL</sequence>
<evidence type="ECO:0000313" key="2">
    <source>
        <dbReference type="Proteomes" id="UP000276133"/>
    </source>
</evidence>
<gene>
    <name evidence="1" type="ORF">BpHYR1_046611</name>
</gene>
<evidence type="ECO:0000313" key="1">
    <source>
        <dbReference type="EMBL" id="RMZ92856.1"/>
    </source>
</evidence>